<dbReference type="AlphaFoldDB" id="A0A8J5YIL2"/>
<feature type="domain" description="Reverse transcriptase" evidence="1">
    <location>
        <begin position="136"/>
        <end position="315"/>
    </location>
</feature>
<dbReference type="InterPro" id="IPR043502">
    <property type="entry name" value="DNA/RNA_pol_sf"/>
</dbReference>
<dbReference type="InterPro" id="IPR002156">
    <property type="entry name" value="RNaseH_domain"/>
</dbReference>
<dbReference type="EMBL" id="JAHUZN010000011">
    <property type="protein sequence ID" value="KAG8478555.1"/>
    <property type="molecule type" value="Genomic_DNA"/>
</dbReference>
<dbReference type="InterPro" id="IPR043128">
    <property type="entry name" value="Rev_trsase/Diguanyl_cyclase"/>
</dbReference>
<dbReference type="Proteomes" id="UP000701853">
    <property type="component" value="Chromosome 11"/>
</dbReference>
<evidence type="ECO:0000313" key="4">
    <source>
        <dbReference type="Proteomes" id="UP000701853"/>
    </source>
</evidence>
<dbReference type="Pfam" id="PF13456">
    <property type="entry name" value="RVT_3"/>
    <property type="match status" value="1"/>
</dbReference>
<dbReference type="CDD" id="cd01647">
    <property type="entry name" value="RT_LTR"/>
    <property type="match status" value="1"/>
</dbReference>
<dbReference type="Gene3D" id="3.10.10.10">
    <property type="entry name" value="HIV Type 1 Reverse Transcriptase, subunit A, domain 1"/>
    <property type="match status" value="1"/>
</dbReference>
<dbReference type="PROSITE" id="PS50878">
    <property type="entry name" value="RT_POL"/>
    <property type="match status" value="1"/>
</dbReference>
<organism evidence="3 4">
    <name type="scientific">Gossypium anomalum</name>
    <dbReference type="NCBI Taxonomy" id="47600"/>
    <lineage>
        <taxon>Eukaryota</taxon>
        <taxon>Viridiplantae</taxon>
        <taxon>Streptophyta</taxon>
        <taxon>Embryophyta</taxon>
        <taxon>Tracheophyta</taxon>
        <taxon>Spermatophyta</taxon>
        <taxon>Magnoliopsida</taxon>
        <taxon>eudicotyledons</taxon>
        <taxon>Gunneridae</taxon>
        <taxon>Pentapetalae</taxon>
        <taxon>rosids</taxon>
        <taxon>malvids</taxon>
        <taxon>Malvales</taxon>
        <taxon>Malvaceae</taxon>
        <taxon>Malvoideae</taxon>
        <taxon>Gossypium</taxon>
    </lineage>
</organism>
<dbReference type="OrthoDB" id="101614at2759"/>
<reference evidence="3 4" key="1">
    <citation type="journal article" date="2021" name="bioRxiv">
        <title>The Gossypium anomalum genome as a resource for cotton improvement and evolutionary analysis of hybrid incompatibility.</title>
        <authorList>
            <person name="Grover C.E."/>
            <person name="Yuan D."/>
            <person name="Arick M.A."/>
            <person name="Miller E.R."/>
            <person name="Hu G."/>
            <person name="Peterson D.G."/>
            <person name="Wendel J.F."/>
            <person name="Udall J.A."/>
        </authorList>
    </citation>
    <scope>NUCLEOTIDE SEQUENCE [LARGE SCALE GENOMIC DNA]</scope>
    <source>
        <strain evidence="3">JFW-Udall</strain>
        <tissue evidence="3">Leaf</tissue>
    </source>
</reference>
<keyword evidence="4" id="KW-1185">Reference proteome</keyword>
<accession>A0A8J5YIL2</accession>
<dbReference type="Gene3D" id="3.30.70.270">
    <property type="match status" value="2"/>
</dbReference>
<dbReference type="FunFam" id="3.30.70.270:FF:000063">
    <property type="entry name" value="Zinc knuckle domaincontaining protein"/>
    <property type="match status" value="1"/>
</dbReference>
<name>A0A8J5YIL2_9ROSI</name>
<dbReference type="InterPro" id="IPR000477">
    <property type="entry name" value="RT_dom"/>
</dbReference>
<dbReference type="InterPro" id="IPR041577">
    <property type="entry name" value="RT_RNaseH_2"/>
</dbReference>
<evidence type="ECO:0000313" key="3">
    <source>
        <dbReference type="EMBL" id="KAG8478555.1"/>
    </source>
</evidence>
<dbReference type="GO" id="GO:0004523">
    <property type="term" value="F:RNA-DNA hybrid ribonuclease activity"/>
    <property type="evidence" value="ECO:0007669"/>
    <property type="project" value="InterPro"/>
</dbReference>
<dbReference type="Gene3D" id="3.30.420.10">
    <property type="entry name" value="Ribonuclease H-like superfamily/Ribonuclease H"/>
    <property type="match status" value="1"/>
</dbReference>
<protein>
    <submittedName>
        <fullName evidence="3">Uncharacterized protein</fullName>
    </submittedName>
</protein>
<dbReference type="Pfam" id="PF17919">
    <property type="entry name" value="RT_RNaseH_2"/>
    <property type="match status" value="1"/>
</dbReference>
<evidence type="ECO:0000259" key="1">
    <source>
        <dbReference type="PROSITE" id="PS50878"/>
    </source>
</evidence>
<gene>
    <name evidence="3" type="ORF">CXB51_028310</name>
</gene>
<dbReference type="GO" id="GO:0003676">
    <property type="term" value="F:nucleic acid binding"/>
    <property type="evidence" value="ECO:0007669"/>
    <property type="project" value="InterPro"/>
</dbReference>
<sequence length="688" mass="79622">MEKRQARRKARLNGGEVEWEPLTFLPISKTFKSGGLLVKESHQINIVHSEWLGQENLEGIRLYEPGSSLNNWTVEDLPEEKQIMPHEKEAIENIALEEGKEVKIGTLITKDTRRSLIELLQKFKDIFAWSYQDMPGLRFLQEVKYSEWVANIVPVPKKDGKVRMCINYRDLNKASPKDNFPLPHIDTLVDNTAGYALFSFMDGFSGYNQIKMHPEDMDKTTFITLWGTFCYKVMPFGLKNAGATYQRAMVNLFHDMMHKDIEVYVDDMIAKSRTEKEHIEVLRRLFLRLRKFQLKLNPAKCTFGARSGKLLGFVVSEKEIEVDSDKVRDIRELPPPRTQKEVQGFLGRLNYIARFISQLTEKCDPIFRLLRKHNRDTWDEECQNAFEKVKQYLLNAPVLSPPSPDKPLILYLSVFSNFMGCVLGQHDESRKREKAIYYLSKKFTDCEMRYSPIEKLCCALIWTTRRLRQYRLYHTTWLISKLDPLKYMMESTALNGRMARWQILLSEFDIVCVSQKAIKGSAVTDLLASRALEDYEPLNFDFPNEELMCIAMTKNSPWKLNFDGASNAVGNGIGAVLVSPNGDHYPFTYKLDFYCTNNMAEYEACIMGLQAAIERGIRILEVYGDSALVIYQLRGEWETRDPKLINYRKVVLGLLKEFDDITFNYLPRDENQMANALATLASMIKANK</sequence>
<dbReference type="InterPro" id="IPR012337">
    <property type="entry name" value="RNaseH-like_sf"/>
</dbReference>
<feature type="domain" description="RNase H type-1" evidence="2">
    <location>
        <begin position="554"/>
        <end position="687"/>
    </location>
</feature>
<dbReference type="SUPFAM" id="SSF53098">
    <property type="entry name" value="Ribonuclease H-like"/>
    <property type="match status" value="1"/>
</dbReference>
<dbReference type="CDD" id="cd09279">
    <property type="entry name" value="RNase_HI_like"/>
    <property type="match status" value="1"/>
</dbReference>
<proteinExistence type="predicted"/>
<dbReference type="PANTHER" id="PTHR48475">
    <property type="entry name" value="RIBONUCLEASE H"/>
    <property type="match status" value="1"/>
</dbReference>
<dbReference type="Pfam" id="PF00078">
    <property type="entry name" value="RVT_1"/>
    <property type="match status" value="1"/>
</dbReference>
<comment type="caution">
    <text evidence="3">The sequence shown here is derived from an EMBL/GenBank/DDBJ whole genome shotgun (WGS) entry which is preliminary data.</text>
</comment>
<dbReference type="PROSITE" id="PS50879">
    <property type="entry name" value="RNASE_H_1"/>
    <property type="match status" value="1"/>
</dbReference>
<dbReference type="PANTHER" id="PTHR48475:SF1">
    <property type="entry name" value="RNASE H TYPE-1 DOMAIN-CONTAINING PROTEIN"/>
    <property type="match status" value="1"/>
</dbReference>
<evidence type="ECO:0000259" key="2">
    <source>
        <dbReference type="PROSITE" id="PS50879"/>
    </source>
</evidence>
<dbReference type="SUPFAM" id="SSF56672">
    <property type="entry name" value="DNA/RNA polymerases"/>
    <property type="match status" value="1"/>
</dbReference>
<dbReference type="InterPro" id="IPR036397">
    <property type="entry name" value="RNaseH_sf"/>
</dbReference>